<dbReference type="KEGG" id="ape:APE_2187.1"/>
<name>Q9Y9V2_AERPE</name>
<reference evidence="2 3" key="1">
    <citation type="journal article" date="1999" name="DNA Res.">
        <title>Complete genome sequence of an aerobic hyper-thermophilic crenarchaeon, Aeropyrum pernix K1.</title>
        <authorList>
            <person name="Kawarabayasi Y."/>
            <person name="Hino Y."/>
            <person name="Horikawa H."/>
            <person name="Yamazaki S."/>
            <person name="Haikawa Y."/>
            <person name="Jin-no K."/>
            <person name="Takahashi M."/>
            <person name="Sekine M."/>
            <person name="Baba S."/>
            <person name="Ankai A."/>
            <person name="Kosugi H."/>
            <person name="Hosoyama A."/>
            <person name="Fukui S."/>
            <person name="Nagai Y."/>
            <person name="Nishijima K."/>
            <person name="Nakazawa H."/>
            <person name="Takamiya M."/>
            <person name="Masuda S."/>
            <person name="Funahashi T."/>
            <person name="Tanaka T."/>
            <person name="Kudoh Y."/>
            <person name="Yamazaki J."/>
            <person name="Kushida N."/>
            <person name="Oguchi A."/>
            <person name="Aoki K."/>
            <person name="Kubota K."/>
            <person name="Nakamura Y."/>
            <person name="Nomura N."/>
            <person name="Sako Y."/>
            <person name="Kikuchi H."/>
        </authorList>
    </citation>
    <scope>NUCLEOTIDE SEQUENCE [LARGE SCALE GENOMIC DNA]</scope>
    <source>
        <strain evidence="3">ATCC 700893 / DSM 11879 / JCM 9820 / NBRC 100138 / K1</strain>
    </source>
</reference>
<feature type="transmembrane region" description="Helical" evidence="1">
    <location>
        <begin position="132"/>
        <end position="149"/>
    </location>
</feature>
<gene>
    <name evidence="2" type="ordered locus">APE_2187.1</name>
</gene>
<feature type="transmembrane region" description="Helical" evidence="1">
    <location>
        <begin position="102"/>
        <end position="120"/>
    </location>
</feature>
<evidence type="ECO:0000313" key="3">
    <source>
        <dbReference type="Proteomes" id="UP000002518"/>
    </source>
</evidence>
<feature type="transmembrane region" description="Helical" evidence="1">
    <location>
        <begin position="65"/>
        <end position="81"/>
    </location>
</feature>
<dbReference type="AlphaFoldDB" id="Q9Y9V2"/>
<feature type="transmembrane region" description="Helical" evidence="1">
    <location>
        <begin position="35"/>
        <end position="53"/>
    </location>
</feature>
<keyword evidence="1" id="KW-0472">Membrane</keyword>
<protein>
    <submittedName>
        <fullName evidence="2">Uncharacterized protein</fullName>
    </submittedName>
</protein>
<feature type="transmembrane region" description="Helical" evidence="1">
    <location>
        <begin position="6"/>
        <end position="28"/>
    </location>
</feature>
<sequence length="281" mass="29512">MLSPLFIAAAQGLGDTVFIGLTAVYWLLGAIVYRVSNSIIAAFSTLILPLYLWPKDGEIPLNPSVYAGVSLLAAAVARVLARPGQEGPYVDPSIEAVVTAGRLSPAALATALGFATALWLGFHPQQLSLPPWLAVACAALASVVFSPFARNRIIGVVLGLASILGPASLLAATLAASFKPYCYSCSGRSVEGDLVLVIARTWPSRGLEVLGDGRVVACAVGEPLVGGEAFATRESYGTLEGESWSVRRLIELGAELVYYGCRGEVLVVVPRDRKTGVERVE</sequence>
<dbReference type="PIR" id="F72526">
    <property type="entry name" value="F72526"/>
</dbReference>
<dbReference type="GeneID" id="1445250"/>
<keyword evidence="1" id="KW-1133">Transmembrane helix</keyword>
<keyword evidence="3" id="KW-1185">Reference proteome</keyword>
<evidence type="ECO:0000313" key="2">
    <source>
        <dbReference type="EMBL" id="BAA81198.2"/>
    </source>
</evidence>
<dbReference type="RefSeq" id="WP_010866853.1">
    <property type="nucleotide sequence ID" value="NC_000854.2"/>
</dbReference>
<accession>Q9Y9V2</accession>
<dbReference type="EMBL" id="BA000002">
    <property type="protein sequence ID" value="BAA81198.2"/>
    <property type="molecule type" value="Genomic_DNA"/>
</dbReference>
<proteinExistence type="predicted"/>
<feature type="transmembrane region" description="Helical" evidence="1">
    <location>
        <begin position="156"/>
        <end position="178"/>
    </location>
</feature>
<dbReference type="STRING" id="272557.APE_2187.1"/>
<organism evidence="2 3">
    <name type="scientific">Aeropyrum pernix (strain ATCC 700893 / DSM 11879 / JCM 9820 / NBRC 100138 / K1)</name>
    <dbReference type="NCBI Taxonomy" id="272557"/>
    <lineage>
        <taxon>Archaea</taxon>
        <taxon>Thermoproteota</taxon>
        <taxon>Thermoprotei</taxon>
        <taxon>Desulfurococcales</taxon>
        <taxon>Desulfurococcaceae</taxon>
        <taxon>Aeropyrum</taxon>
    </lineage>
</organism>
<dbReference type="eggNOG" id="arCOG14736">
    <property type="taxonomic scope" value="Archaea"/>
</dbReference>
<keyword evidence="1" id="KW-0812">Transmembrane</keyword>
<evidence type="ECO:0000256" key="1">
    <source>
        <dbReference type="SAM" id="Phobius"/>
    </source>
</evidence>
<dbReference type="EnsemblBacteria" id="BAA81198">
    <property type="protein sequence ID" value="BAA81198"/>
    <property type="gene ID" value="APE_2187.1"/>
</dbReference>
<dbReference type="Proteomes" id="UP000002518">
    <property type="component" value="Chromosome"/>
</dbReference>